<proteinExistence type="predicted"/>
<organism evidence="1 2">
    <name type="scientific">Elysia crispata</name>
    <name type="common">lettuce slug</name>
    <dbReference type="NCBI Taxonomy" id="231223"/>
    <lineage>
        <taxon>Eukaryota</taxon>
        <taxon>Metazoa</taxon>
        <taxon>Spiralia</taxon>
        <taxon>Lophotrochozoa</taxon>
        <taxon>Mollusca</taxon>
        <taxon>Gastropoda</taxon>
        <taxon>Heterobranchia</taxon>
        <taxon>Euthyneura</taxon>
        <taxon>Panpulmonata</taxon>
        <taxon>Sacoglossa</taxon>
        <taxon>Placobranchoidea</taxon>
        <taxon>Plakobranchidae</taxon>
        <taxon>Elysia</taxon>
    </lineage>
</organism>
<accession>A0AAE1DWM6</accession>
<name>A0AAE1DWM6_9GAST</name>
<gene>
    <name evidence="1" type="ORF">RRG08_026896</name>
</gene>
<reference evidence="1" key="1">
    <citation type="journal article" date="2023" name="G3 (Bethesda)">
        <title>A reference genome for the long-term kleptoplast-retaining sea slug Elysia crispata morphotype clarki.</title>
        <authorList>
            <person name="Eastman K.E."/>
            <person name="Pendleton A.L."/>
            <person name="Shaikh M.A."/>
            <person name="Suttiyut T."/>
            <person name="Ogas R."/>
            <person name="Tomko P."/>
            <person name="Gavelis G."/>
            <person name="Widhalm J.R."/>
            <person name="Wisecaver J.H."/>
        </authorList>
    </citation>
    <scope>NUCLEOTIDE SEQUENCE</scope>
    <source>
        <strain evidence="1">ECLA1</strain>
    </source>
</reference>
<dbReference type="EMBL" id="JAWDGP010002129">
    <property type="protein sequence ID" value="KAK3785447.1"/>
    <property type="molecule type" value="Genomic_DNA"/>
</dbReference>
<comment type="caution">
    <text evidence="1">The sequence shown here is derived from an EMBL/GenBank/DDBJ whole genome shotgun (WGS) entry which is preliminary data.</text>
</comment>
<dbReference type="Proteomes" id="UP001283361">
    <property type="component" value="Unassembled WGS sequence"/>
</dbReference>
<evidence type="ECO:0000313" key="1">
    <source>
        <dbReference type="EMBL" id="KAK3785447.1"/>
    </source>
</evidence>
<keyword evidence="2" id="KW-1185">Reference proteome</keyword>
<protein>
    <submittedName>
        <fullName evidence="1">Uncharacterized protein</fullName>
    </submittedName>
</protein>
<sequence length="15" mass="1808">MISKQQWLTHDCQSC</sequence>
<evidence type="ECO:0000313" key="2">
    <source>
        <dbReference type="Proteomes" id="UP001283361"/>
    </source>
</evidence>